<evidence type="ECO:0000256" key="1">
    <source>
        <dbReference type="SAM" id="MobiDB-lite"/>
    </source>
</evidence>
<name>A0A7Y9K0X5_9SPHN</name>
<dbReference type="RefSeq" id="WP_179507809.1">
    <property type="nucleotide sequence ID" value="NZ_JACCBY010000001.1"/>
</dbReference>
<reference evidence="2 3" key="1">
    <citation type="submission" date="2020-08" db="EMBL/GenBank/DDBJ databases">
        <title>The Agave Microbiome: Exploring the role of microbial communities in plant adaptations to desert environments.</title>
        <authorList>
            <person name="Partida-Martinez L.P."/>
        </authorList>
    </citation>
    <scope>NUCLEOTIDE SEQUENCE [LARGE SCALE GENOMIC DNA]</scope>
    <source>
        <strain evidence="2 3">AS2.3</strain>
    </source>
</reference>
<dbReference type="AlphaFoldDB" id="A0A7Y9K0X5"/>
<organism evidence="2 3">
    <name type="scientific">Sphingomonas melonis</name>
    <dbReference type="NCBI Taxonomy" id="152682"/>
    <lineage>
        <taxon>Bacteria</taxon>
        <taxon>Pseudomonadati</taxon>
        <taxon>Pseudomonadota</taxon>
        <taxon>Alphaproteobacteria</taxon>
        <taxon>Sphingomonadales</taxon>
        <taxon>Sphingomonadaceae</taxon>
        <taxon>Sphingomonas</taxon>
    </lineage>
</organism>
<sequence length="749" mass="80062">MAAEVSLFGVRHHGPGSARRLVEALDALRPAAVLIEGPADASHLLPMLADPGMATPVALLTYVEDDPARASFFPFADYSPEYQAARWAVAHGAEVRFIDLPASDRLGDWPDERQGEQSIGIDQEPEVSADDDPVASDPIGTLAMAAGYDDGESWWADVIEENPASTSVFAAVADAMTALRSEAAPPSGREAAREAHMRIEIARGAKASEGPVAVVCGAWHVPALAAKISLSADRAVLKGRSKTKTKATWAPWTAPRLARASGYGAGVVAPGWCAHLWDTRHAQDRDAIWLARIARVLREHGHFVSTASVIEAQRLGHALAALRARPHPGFAELREAAIACLCQGERAIWDDIAAELLIGSAVGVIPADTPLAPLLEDLQRQQKAMRLKPEALERALTLDLRSDSGLARSTLLHRLNALDVPWGRLADAGRSRGTFRENWVLAWQPEYAVRLIENLIHGSTIAEAAGGRLTEAMRAETDLGALAELVRRAMIADLPRATQEGIALLEDRAALTSDCQALLAALPPMADILRYGEARSGTVGHLAGLMPRIVVQAALAFPYAARNLDADAAGALRGAILAADGAIQLAELAPDVVATWHEALRKLFDDAQTTRLIAGSAARLLYEAEALSADQAAILLARMLSPGTPAAAAAGYFEGFLEGAGQRLIHDTALREVVDSWLSTLEEEAFVANLPLFRRVFSALDRNERRRLMDAALGRSGSGARGYRLLPDAVAIWPAHEARVIALMTGVRP</sequence>
<keyword evidence="3" id="KW-1185">Reference proteome</keyword>
<evidence type="ECO:0000313" key="3">
    <source>
        <dbReference type="Proteomes" id="UP000517753"/>
    </source>
</evidence>
<feature type="compositionally biased region" description="Basic and acidic residues" evidence="1">
    <location>
        <begin position="106"/>
        <end position="115"/>
    </location>
</feature>
<dbReference type="Pfam" id="PF18934">
    <property type="entry name" value="DUF5682"/>
    <property type="match status" value="1"/>
</dbReference>
<evidence type="ECO:0000313" key="2">
    <source>
        <dbReference type="EMBL" id="NYD89357.1"/>
    </source>
</evidence>
<comment type="caution">
    <text evidence="2">The sequence shown here is derived from an EMBL/GenBank/DDBJ whole genome shotgun (WGS) entry which is preliminary data.</text>
</comment>
<proteinExistence type="predicted"/>
<dbReference type="InterPro" id="IPR043737">
    <property type="entry name" value="DUF5682"/>
</dbReference>
<dbReference type="Proteomes" id="UP000517753">
    <property type="component" value="Unassembled WGS sequence"/>
</dbReference>
<feature type="compositionally biased region" description="Acidic residues" evidence="1">
    <location>
        <begin position="123"/>
        <end position="132"/>
    </location>
</feature>
<protein>
    <submittedName>
        <fullName evidence="2">Uncharacterized protein</fullName>
    </submittedName>
</protein>
<dbReference type="EMBL" id="JACCBY010000001">
    <property type="protein sequence ID" value="NYD89357.1"/>
    <property type="molecule type" value="Genomic_DNA"/>
</dbReference>
<accession>A0A7Y9K0X5</accession>
<gene>
    <name evidence="2" type="ORF">HD841_001126</name>
</gene>
<feature type="region of interest" description="Disordered" evidence="1">
    <location>
        <begin position="106"/>
        <end position="132"/>
    </location>
</feature>